<dbReference type="SUPFAM" id="SSF56317">
    <property type="entry name" value="Carbon-nitrogen hydrolase"/>
    <property type="match status" value="1"/>
</dbReference>
<evidence type="ECO:0000256" key="1">
    <source>
        <dbReference type="ARBA" id="ARBA00022801"/>
    </source>
</evidence>
<comment type="caution">
    <text evidence="3">The sequence shown here is derived from an EMBL/GenBank/DDBJ whole genome shotgun (WGS) entry which is preliminary data.</text>
</comment>
<sequence>MKITLATTSFTPVYSKEANLQQYFKYIDKAAEKNARLIVFPEQSLQAPPRSFPEVTEEDRIYQLENAELIPEGASTQLLIGKAKEKNMYIVWSMTERESEKLEILYNTAVLVGPEGYVGKYRKVHQTAPEKPIYRRGHKFSVFDTEIGKIGLMICYDKAFPESARELYAQGAEIIAMPSAWPVGSNTDAKDDNDMYLGLYNMYDKVRSAENTVFFLSSNQIGKVGDVYYCGHSRITRPTPIGEEAACTGWEEGIVFAEAEVQKEIEMYGRYPVYADRLPEAYGHIAQPLQI</sequence>
<dbReference type="InterPro" id="IPR036526">
    <property type="entry name" value="C-N_Hydrolase_sf"/>
</dbReference>
<dbReference type="CDD" id="cd07197">
    <property type="entry name" value="nitrilase"/>
    <property type="match status" value="1"/>
</dbReference>
<dbReference type="Proteomes" id="UP000322025">
    <property type="component" value="Unassembled WGS sequence"/>
</dbReference>
<dbReference type="InterPro" id="IPR050345">
    <property type="entry name" value="Aliph_Amidase/BUP"/>
</dbReference>
<accession>A0A5M9HYF4</accession>
<reference evidence="3" key="1">
    <citation type="submission" date="2019-07" db="EMBL/GenBank/DDBJ databases">
        <authorList>
            <person name="Wongkuna S."/>
            <person name="Scaria J."/>
        </authorList>
    </citation>
    <scope>NUCLEOTIDE SEQUENCE [LARGE SCALE GENOMIC DNA]</scope>
    <source>
        <strain evidence="3">SW178</strain>
    </source>
</reference>
<dbReference type="PANTHER" id="PTHR43674:SF16">
    <property type="entry name" value="CARBON-NITROGEN FAMILY, PUTATIVE (AFU_ORTHOLOGUE AFUA_5G02350)-RELATED"/>
    <property type="match status" value="1"/>
</dbReference>
<name>A0A5M9HYF4_9FIRM</name>
<gene>
    <name evidence="3" type="ORF">FNY66_15240</name>
</gene>
<dbReference type="OrthoDB" id="9811121at2"/>
<organism evidence="3 4">
    <name type="scientific">Mediterraneibacter catenae</name>
    <dbReference type="NCBI Taxonomy" id="2594882"/>
    <lineage>
        <taxon>Bacteria</taxon>
        <taxon>Bacillati</taxon>
        <taxon>Bacillota</taxon>
        <taxon>Clostridia</taxon>
        <taxon>Lachnospirales</taxon>
        <taxon>Lachnospiraceae</taxon>
        <taxon>Mediterraneibacter</taxon>
    </lineage>
</organism>
<protein>
    <submittedName>
        <fullName evidence="3">Carbon-nitrogen hydrolase family protein</fullName>
    </submittedName>
</protein>
<feature type="domain" description="CN hydrolase" evidence="2">
    <location>
        <begin position="1"/>
        <end position="263"/>
    </location>
</feature>
<evidence type="ECO:0000313" key="4">
    <source>
        <dbReference type="Proteomes" id="UP000322025"/>
    </source>
</evidence>
<dbReference type="GO" id="GO:0016811">
    <property type="term" value="F:hydrolase activity, acting on carbon-nitrogen (but not peptide) bonds, in linear amides"/>
    <property type="evidence" value="ECO:0007669"/>
    <property type="project" value="TreeGrafter"/>
</dbReference>
<evidence type="ECO:0000313" key="3">
    <source>
        <dbReference type="EMBL" id="KAA8500122.1"/>
    </source>
</evidence>
<dbReference type="AlphaFoldDB" id="A0A5M9HYF4"/>
<dbReference type="Pfam" id="PF00795">
    <property type="entry name" value="CN_hydrolase"/>
    <property type="match status" value="1"/>
</dbReference>
<proteinExistence type="predicted"/>
<dbReference type="EMBL" id="VMSO01000046">
    <property type="protein sequence ID" value="KAA8500122.1"/>
    <property type="molecule type" value="Genomic_DNA"/>
</dbReference>
<dbReference type="InterPro" id="IPR003010">
    <property type="entry name" value="C-N_Hydrolase"/>
</dbReference>
<keyword evidence="1 3" id="KW-0378">Hydrolase</keyword>
<keyword evidence="4" id="KW-1185">Reference proteome</keyword>
<dbReference type="PANTHER" id="PTHR43674">
    <property type="entry name" value="NITRILASE C965.09-RELATED"/>
    <property type="match status" value="1"/>
</dbReference>
<dbReference type="PROSITE" id="PS50263">
    <property type="entry name" value="CN_HYDROLASE"/>
    <property type="match status" value="1"/>
</dbReference>
<dbReference type="Gene3D" id="3.60.110.10">
    <property type="entry name" value="Carbon-nitrogen hydrolase"/>
    <property type="match status" value="1"/>
</dbReference>
<evidence type="ECO:0000259" key="2">
    <source>
        <dbReference type="PROSITE" id="PS50263"/>
    </source>
</evidence>
<dbReference type="RefSeq" id="WP_087152613.1">
    <property type="nucleotide sequence ID" value="NZ_VMSO01000046.1"/>
</dbReference>